<keyword evidence="7 9" id="KW-0472">Membrane</keyword>
<keyword evidence="9 10" id="KW-0496">Mitochondrion</keyword>
<dbReference type="InterPro" id="IPR038430">
    <property type="entry name" value="NDAH_ubi_oxred_su3_sf"/>
</dbReference>
<dbReference type="EC" id="7.1.1.2" evidence="9"/>
<keyword evidence="9" id="KW-0679">Respiratory chain</keyword>
<dbReference type="PANTHER" id="PTHR11058:SF9">
    <property type="entry name" value="NADH-UBIQUINONE OXIDOREDUCTASE CHAIN 3"/>
    <property type="match status" value="1"/>
</dbReference>
<dbReference type="Pfam" id="PF00507">
    <property type="entry name" value="Oxidored_q4"/>
    <property type="match status" value="1"/>
</dbReference>
<feature type="transmembrane region" description="Helical" evidence="9">
    <location>
        <begin position="59"/>
        <end position="82"/>
    </location>
</feature>
<dbReference type="Gene3D" id="1.20.58.1610">
    <property type="entry name" value="NADH:ubiquinone/plastoquinone oxidoreductase, chain 3"/>
    <property type="match status" value="1"/>
</dbReference>
<keyword evidence="9" id="KW-1278">Translocase</keyword>
<keyword evidence="9" id="KW-0249">Electron transport</keyword>
<keyword evidence="5 9" id="KW-0812">Transmembrane</keyword>
<keyword evidence="9" id="KW-0830">Ubiquinone</keyword>
<comment type="subcellular location">
    <subcellularLocation>
        <location evidence="1">Membrane</location>
    </subcellularLocation>
    <subcellularLocation>
        <location evidence="9">Mitochondrion membrane</location>
        <topology evidence="9">Multi-pass membrane protein</topology>
    </subcellularLocation>
</comment>
<name>A0A8T9ZXQ1_9HEMI</name>
<comment type="catalytic activity">
    <reaction evidence="8 9">
        <text>a ubiquinone + NADH + 5 H(+)(in) = a ubiquinol + NAD(+) + 4 H(+)(out)</text>
        <dbReference type="Rhea" id="RHEA:29091"/>
        <dbReference type="Rhea" id="RHEA-COMP:9565"/>
        <dbReference type="Rhea" id="RHEA-COMP:9566"/>
        <dbReference type="ChEBI" id="CHEBI:15378"/>
        <dbReference type="ChEBI" id="CHEBI:16389"/>
        <dbReference type="ChEBI" id="CHEBI:17976"/>
        <dbReference type="ChEBI" id="CHEBI:57540"/>
        <dbReference type="ChEBI" id="CHEBI:57945"/>
        <dbReference type="EC" id="7.1.1.2"/>
    </reaction>
</comment>
<evidence type="ECO:0000256" key="8">
    <source>
        <dbReference type="ARBA" id="ARBA00049551"/>
    </source>
</evidence>
<evidence type="ECO:0000256" key="6">
    <source>
        <dbReference type="ARBA" id="ARBA00022989"/>
    </source>
</evidence>
<keyword evidence="9" id="KW-0520">NAD</keyword>
<evidence type="ECO:0000256" key="2">
    <source>
        <dbReference type="ARBA" id="ARBA00008472"/>
    </source>
</evidence>
<dbReference type="GO" id="GO:0030964">
    <property type="term" value="C:NADH dehydrogenase complex"/>
    <property type="evidence" value="ECO:0007669"/>
    <property type="project" value="TreeGrafter"/>
</dbReference>
<evidence type="ECO:0000256" key="7">
    <source>
        <dbReference type="ARBA" id="ARBA00023136"/>
    </source>
</evidence>
<geneLocation type="mitochondrion" evidence="10"/>
<comment type="similarity">
    <text evidence="2 9">Belongs to the complex I subunit 3 family.</text>
</comment>
<comment type="function">
    <text evidence="9">Core subunit of the mitochondrial membrane respiratory chain NADH dehydrogenase (Complex I) which catalyzes electron transfer from NADH through the respiratory chain, using ubiquinone as an electron acceptor. Essential for the catalytic activity of complex I.</text>
</comment>
<evidence type="ECO:0000256" key="4">
    <source>
        <dbReference type="ARBA" id="ARBA00022448"/>
    </source>
</evidence>
<reference evidence="10" key="1">
    <citation type="journal article" date="2022" name="Cladistics">
        <title>Diversification of the phytophagous lineages of true bugs (Insecta: Hemiptera: Heteroptera) shortly after that of the flowering plants.</title>
        <authorList>
            <person name="Ye F."/>
            <person name="Kment P."/>
            <person name="Redei D."/>
            <person name="Luo J.Y."/>
            <person name="Wang Y.H."/>
            <person name="Kuechler S.M."/>
            <person name="Zhang W.W."/>
            <person name="Chen P.P."/>
            <person name="Wu H.Y."/>
            <person name="Wu Y.Z."/>
            <person name="Sun X.Y."/>
            <person name="Ding L."/>
            <person name="Wang Y.R."/>
            <person name="Xie Q."/>
        </authorList>
    </citation>
    <scope>NUCLEOTIDE SEQUENCE</scope>
</reference>
<sequence length="119" mass="13942">MLVLIITMMMPLLITMLLMILYSITSKKVNKTNQREKMTPFECGFDPMSKTRSPFSTQFFLNGILFLVFDVELSLVLPMMITLDKSNLTMWFFTTTIIMFILLVGLFYEWKNGAIQWMT</sequence>
<proteinExistence type="inferred from homology"/>
<keyword evidence="4 9" id="KW-0813">Transport</keyword>
<protein>
    <recommendedName>
        <fullName evidence="3 9">NADH-ubiquinone oxidoreductase chain 3</fullName>
        <ecNumber evidence="9">7.1.1.2</ecNumber>
    </recommendedName>
</protein>
<dbReference type="GO" id="GO:0031966">
    <property type="term" value="C:mitochondrial membrane"/>
    <property type="evidence" value="ECO:0007669"/>
    <property type="project" value="UniProtKB-SubCell"/>
</dbReference>
<evidence type="ECO:0000256" key="3">
    <source>
        <dbReference type="ARBA" id="ARBA00021007"/>
    </source>
</evidence>
<evidence type="ECO:0000313" key="10">
    <source>
        <dbReference type="EMBL" id="UPL65837.1"/>
    </source>
</evidence>
<keyword evidence="6 9" id="KW-1133">Transmembrane helix</keyword>
<feature type="transmembrane region" description="Helical" evidence="9">
    <location>
        <begin position="88"/>
        <end position="108"/>
    </location>
</feature>
<evidence type="ECO:0000256" key="1">
    <source>
        <dbReference type="ARBA" id="ARBA00004370"/>
    </source>
</evidence>
<dbReference type="GO" id="GO:0008137">
    <property type="term" value="F:NADH dehydrogenase (ubiquinone) activity"/>
    <property type="evidence" value="ECO:0007669"/>
    <property type="project" value="UniProtKB-UniRule"/>
</dbReference>
<dbReference type="EMBL" id="MW619688">
    <property type="protein sequence ID" value="UPL65837.1"/>
    <property type="molecule type" value="Genomic_DNA"/>
</dbReference>
<dbReference type="AlphaFoldDB" id="A0A8T9ZXQ1"/>
<dbReference type="InterPro" id="IPR000440">
    <property type="entry name" value="NADH_UbQ/plastoQ_OxRdtase_su3"/>
</dbReference>
<accession>A0A8T9ZXQ1</accession>
<evidence type="ECO:0000256" key="9">
    <source>
        <dbReference type="RuleBase" id="RU003640"/>
    </source>
</evidence>
<feature type="transmembrane region" description="Helical" evidence="9">
    <location>
        <begin position="6"/>
        <end position="25"/>
    </location>
</feature>
<dbReference type="PANTHER" id="PTHR11058">
    <property type="entry name" value="NADH-UBIQUINONE OXIDOREDUCTASE CHAIN 3"/>
    <property type="match status" value="1"/>
</dbReference>
<organism evidence="10">
    <name type="scientific">Haedus sp</name>
    <dbReference type="NCBI Taxonomy" id="2931292"/>
    <lineage>
        <taxon>Eukaryota</taxon>
        <taxon>Metazoa</taxon>
        <taxon>Ecdysozoa</taxon>
        <taxon>Arthropoda</taxon>
        <taxon>Hexapoda</taxon>
        <taxon>Insecta</taxon>
        <taxon>Pterygota</taxon>
        <taxon>Neoptera</taxon>
        <taxon>Paraneoptera</taxon>
        <taxon>Hemiptera</taxon>
        <taxon>Heteroptera</taxon>
        <taxon>Panheteroptera</taxon>
        <taxon>Cimicomorpha</taxon>
        <taxon>Tingidae</taxon>
        <taxon>Haedus</taxon>
    </lineage>
</organism>
<evidence type="ECO:0000256" key="5">
    <source>
        <dbReference type="ARBA" id="ARBA00022692"/>
    </source>
</evidence>